<protein>
    <recommendedName>
        <fullName evidence="5">WD repeat-containing protein 25</fullName>
    </recommendedName>
</protein>
<dbReference type="InterPro" id="IPR053053">
    <property type="entry name" value="WD_repeat_protein"/>
</dbReference>
<dbReference type="Proteomes" id="UP001279734">
    <property type="component" value="Unassembled WGS sequence"/>
</dbReference>
<keyword evidence="4" id="KW-1185">Reference proteome</keyword>
<accession>A0AAD3S7E3</accession>
<reference evidence="3" key="1">
    <citation type="submission" date="2023-05" db="EMBL/GenBank/DDBJ databases">
        <title>Nepenthes gracilis genome sequencing.</title>
        <authorList>
            <person name="Fukushima K."/>
        </authorList>
    </citation>
    <scope>NUCLEOTIDE SEQUENCE</scope>
    <source>
        <strain evidence="3">SING2019-196</strain>
    </source>
</reference>
<dbReference type="SMART" id="SM00320">
    <property type="entry name" value="WD40"/>
    <property type="match status" value="6"/>
</dbReference>
<sequence length="431" mass="48230">MDLLCNAYSNASEDQDDEDPPNRVIQPSKRQKSDSSVPYPIPNPLYRPIHHPNPQTEALVPGRYISKRERALMGSNPVTEDPNPPPTVPSSPVLGNISDSDLPHHILLSLRRQMKGCARRERIPDKLSLCLNGHKKPVNAIQWSQNHAHLLASAGMDSVCIWNVWSKGNKKARVLSYHNAAVKDVRWSQKGQFVLSCGFDCSSRLVDIEKGVETQVFIEDQAVTTIKFHPENSNIFLSGGQKGGLKLWDIRAGKTVHEYIRHLGPILDVEFMNDAKRFVSSSDVSSSNISENSLIVWDVSREVPLSNQVYAEAYTCPCVRRHPSEPIFVAQSNGNYIAIFSTEHPFRLNKYQRFESHEVLGFPIRCEFSLDGEKLASGSSDGSMYFYDVRSSSLIMKINAHNQACIDVAFHPIMPNVIASCSWGGEISVFE</sequence>
<dbReference type="Gene3D" id="2.130.10.10">
    <property type="entry name" value="YVTN repeat-like/Quinoprotein amine dehydrogenase"/>
    <property type="match status" value="1"/>
</dbReference>
<comment type="caution">
    <text evidence="3">The sequence shown here is derived from an EMBL/GenBank/DDBJ whole genome shotgun (WGS) entry which is preliminary data.</text>
</comment>
<evidence type="ECO:0008006" key="5">
    <source>
        <dbReference type="Google" id="ProtNLM"/>
    </source>
</evidence>
<dbReference type="AlphaFoldDB" id="A0AAD3S7E3"/>
<dbReference type="EMBL" id="BSYO01000006">
    <property type="protein sequence ID" value="GMH05681.1"/>
    <property type="molecule type" value="Genomic_DNA"/>
</dbReference>
<dbReference type="PANTHER" id="PTHR44566:SF1">
    <property type="entry name" value="WD REPEAT-CONTAINING PROTEIN 25"/>
    <property type="match status" value="1"/>
</dbReference>
<dbReference type="InterPro" id="IPR036322">
    <property type="entry name" value="WD40_repeat_dom_sf"/>
</dbReference>
<proteinExistence type="predicted"/>
<dbReference type="InterPro" id="IPR001680">
    <property type="entry name" value="WD40_rpt"/>
</dbReference>
<dbReference type="Pfam" id="PF00400">
    <property type="entry name" value="WD40"/>
    <property type="match status" value="4"/>
</dbReference>
<feature type="repeat" description="WD" evidence="1">
    <location>
        <begin position="131"/>
        <end position="164"/>
    </location>
</feature>
<dbReference type="InterPro" id="IPR015943">
    <property type="entry name" value="WD40/YVTN_repeat-like_dom_sf"/>
</dbReference>
<evidence type="ECO:0000313" key="4">
    <source>
        <dbReference type="Proteomes" id="UP001279734"/>
    </source>
</evidence>
<dbReference type="PROSITE" id="PS50082">
    <property type="entry name" value="WD_REPEATS_2"/>
    <property type="match status" value="2"/>
</dbReference>
<feature type="repeat" description="WD" evidence="1">
    <location>
        <begin position="216"/>
        <end position="258"/>
    </location>
</feature>
<evidence type="ECO:0000256" key="1">
    <source>
        <dbReference type="PROSITE-ProRule" id="PRU00221"/>
    </source>
</evidence>
<dbReference type="PANTHER" id="PTHR44566">
    <property type="entry name" value="TRANSDUCIN/WD40 REPEAT-LIKE SUPERFAMILY PROTEIN"/>
    <property type="match status" value="1"/>
</dbReference>
<organism evidence="3 4">
    <name type="scientific">Nepenthes gracilis</name>
    <name type="common">Slender pitcher plant</name>
    <dbReference type="NCBI Taxonomy" id="150966"/>
    <lineage>
        <taxon>Eukaryota</taxon>
        <taxon>Viridiplantae</taxon>
        <taxon>Streptophyta</taxon>
        <taxon>Embryophyta</taxon>
        <taxon>Tracheophyta</taxon>
        <taxon>Spermatophyta</taxon>
        <taxon>Magnoliopsida</taxon>
        <taxon>eudicotyledons</taxon>
        <taxon>Gunneridae</taxon>
        <taxon>Pentapetalae</taxon>
        <taxon>Caryophyllales</taxon>
        <taxon>Nepenthaceae</taxon>
        <taxon>Nepenthes</taxon>
    </lineage>
</organism>
<dbReference type="SUPFAM" id="SSF50978">
    <property type="entry name" value="WD40 repeat-like"/>
    <property type="match status" value="1"/>
</dbReference>
<evidence type="ECO:0000313" key="3">
    <source>
        <dbReference type="EMBL" id="GMH05681.1"/>
    </source>
</evidence>
<name>A0AAD3S7E3_NEPGR</name>
<keyword evidence="1" id="KW-0853">WD repeat</keyword>
<feature type="region of interest" description="Disordered" evidence="2">
    <location>
        <begin position="1"/>
        <end position="55"/>
    </location>
</feature>
<gene>
    <name evidence="3" type="ORF">Nepgr_007521</name>
</gene>
<evidence type="ECO:0000256" key="2">
    <source>
        <dbReference type="SAM" id="MobiDB-lite"/>
    </source>
</evidence>